<reference evidence="2 3" key="1">
    <citation type="journal article" date="2018" name="Proc. R. Soc. B">
        <title>A non-coding region near Follistatin controls head colour polymorphism in the Gouldian finch.</title>
        <authorList>
            <person name="Toomey M.B."/>
            <person name="Marques C.I."/>
            <person name="Andrade P."/>
            <person name="Araujo P.M."/>
            <person name="Sabatino S."/>
            <person name="Gazda M.A."/>
            <person name="Afonso S."/>
            <person name="Lopes R.J."/>
            <person name="Corbo J.C."/>
            <person name="Carneiro M."/>
        </authorList>
    </citation>
    <scope>NUCLEOTIDE SEQUENCE [LARGE SCALE GENOMIC DNA]</scope>
    <source>
        <strain evidence="2">Red01</strain>
        <tissue evidence="2">Muscle</tissue>
    </source>
</reference>
<comment type="caution">
    <text evidence="2">The sequence shown here is derived from an EMBL/GenBank/DDBJ whole genome shotgun (WGS) entry which is preliminary data.</text>
</comment>
<evidence type="ECO:0000256" key="1">
    <source>
        <dbReference type="SAM" id="MobiDB-lite"/>
    </source>
</evidence>
<sequence length="144" mass="16155">MVMKQGKAVKQAHVTPQQMCKRQNREPPLPPRPTGPIQMEAVVSWSARRDSCAFPNTPAFPTALLNKEASDRYKRTKKDDIQSFTYSNGSRPPSFFSEMVLPFGQQHCSINSSKAAIFTKREEGNLDNILQGDWQGMKEAGNVL</sequence>
<keyword evidence="3" id="KW-1185">Reference proteome</keyword>
<dbReference type="AlphaFoldDB" id="A0A3L8SAI6"/>
<dbReference type="Proteomes" id="UP000276834">
    <property type="component" value="Unassembled WGS sequence"/>
</dbReference>
<dbReference type="EMBL" id="QUSF01000035">
    <property type="protein sequence ID" value="RLV99053.1"/>
    <property type="molecule type" value="Genomic_DNA"/>
</dbReference>
<accession>A0A3L8SAI6</accession>
<feature type="region of interest" description="Disordered" evidence="1">
    <location>
        <begin position="1"/>
        <end position="36"/>
    </location>
</feature>
<gene>
    <name evidence="2" type="ORF">DV515_00010248</name>
</gene>
<proteinExistence type="predicted"/>
<organism evidence="2 3">
    <name type="scientific">Chloebia gouldiae</name>
    <name type="common">Gouldian finch</name>
    <name type="synonym">Erythrura gouldiae</name>
    <dbReference type="NCBI Taxonomy" id="44316"/>
    <lineage>
        <taxon>Eukaryota</taxon>
        <taxon>Metazoa</taxon>
        <taxon>Chordata</taxon>
        <taxon>Craniata</taxon>
        <taxon>Vertebrata</taxon>
        <taxon>Euteleostomi</taxon>
        <taxon>Archelosauria</taxon>
        <taxon>Archosauria</taxon>
        <taxon>Dinosauria</taxon>
        <taxon>Saurischia</taxon>
        <taxon>Theropoda</taxon>
        <taxon>Coelurosauria</taxon>
        <taxon>Aves</taxon>
        <taxon>Neognathae</taxon>
        <taxon>Neoaves</taxon>
        <taxon>Telluraves</taxon>
        <taxon>Australaves</taxon>
        <taxon>Passeriformes</taxon>
        <taxon>Passeroidea</taxon>
        <taxon>Passeridae</taxon>
        <taxon>Chloebia</taxon>
    </lineage>
</organism>
<name>A0A3L8SAI6_CHLGU</name>
<protein>
    <submittedName>
        <fullName evidence="2">Uncharacterized protein</fullName>
    </submittedName>
</protein>
<evidence type="ECO:0000313" key="2">
    <source>
        <dbReference type="EMBL" id="RLV99053.1"/>
    </source>
</evidence>
<evidence type="ECO:0000313" key="3">
    <source>
        <dbReference type="Proteomes" id="UP000276834"/>
    </source>
</evidence>